<reference evidence="1" key="1">
    <citation type="submission" date="2024-03" db="EMBL/GenBank/DDBJ databases">
        <title>Psychrobacter raelis sp. nov. isolated from a dog with peritonitis.</title>
        <authorList>
            <person name="Schiavone A."/>
            <person name="Manzulli V."/>
            <person name="Camarda A."/>
            <person name="Cafiero M.A."/>
            <person name="Vasco I."/>
            <person name="Marino L."/>
            <person name="Pennuzzi G."/>
            <person name="Serrecchia L."/>
            <person name="Galante D."/>
            <person name="Pugliese N."/>
        </authorList>
    </citation>
    <scope>NUCLEOTIDE SEQUENCE</scope>
    <source>
        <strain evidence="1">PraFG1</strain>
    </source>
</reference>
<accession>A0AAT9PC43</accession>
<dbReference type="InterPro" id="IPR007236">
    <property type="entry name" value="SlyX"/>
</dbReference>
<dbReference type="Proteomes" id="UP000829560">
    <property type="component" value="Chromosome"/>
</dbReference>
<evidence type="ECO:0000313" key="1">
    <source>
        <dbReference type="EMBL" id="UNK05040.1"/>
    </source>
</evidence>
<dbReference type="EMBL" id="CP093310">
    <property type="protein sequence ID" value="UNK05040.1"/>
    <property type="molecule type" value="Genomic_DNA"/>
</dbReference>
<evidence type="ECO:0000313" key="2">
    <source>
        <dbReference type="Proteomes" id="UP000829560"/>
    </source>
</evidence>
<sequence>MSKPNVVQTDPIYQSLQQQIADLQSHVAYMELTIDSLDTVVTKQDKQLQDMQRQLQLVYAQLSRQIDSGIAPFDAASEVPPHY</sequence>
<gene>
    <name evidence="1" type="ORF">MN210_13490</name>
</gene>
<protein>
    <submittedName>
        <fullName evidence="1">SlyX family protein</fullName>
    </submittedName>
</protein>
<dbReference type="AlphaFoldDB" id="A0AAT9PC43"/>
<dbReference type="Pfam" id="PF04102">
    <property type="entry name" value="SlyX"/>
    <property type="match status" value="1"/>
</dbReference>
<keyword evidence="2" id="KW-1185">Reference proteome</keyword>
<proteinExistence type="predicted"/>
<name>A0AAT9PC43_9GAMM</name>
<dbReference type="KEGG" id="prae:MN210_13490"/>
<organism evidence="1 2">
    <name type="scientific">Psychrobacter raelei</name>
    <dbReference type="NCBI Taxonomy" id="2565531"/>
    <lineage>
        <taxon>Bacteria</taxon>
        <taxon>Pseudomonadati</taxon>
        <taxon>Pseudomonadota</taxon>
        <taxon>Gammaproteobacteria</taxon>
        <taxon>Moraxellales</taxon>
        <taxon>Moraxellaceae</taxon>
        <taxon>Psychrobacter</taxon>
    </lineage>
</organism>
<dbReference type="PANTHER" id="PTHR36508">
    <property type="entry name" value="PROTEIN SLYX"/>
    <property type="match status" value="1"/>
</dbReference>
<dbReference type="RefSeq" id="WP_011961163.1">
    <property type="nucleotide sequence ID" value="NZ_CP093310.2"/>
</dbReference>
<dbReference type="PANTHER" id="PTHR36508:SF1">
    <property type="entry name" value="PROTEIN SLYX"/>
    <property type="match status" value="1"/>
</dbReference>